<evidence type="ECO:0000313" key="2">
    <source>
        <dbReference type="EMBL" id="BBY66789.1"/>
    </source>
</evidence>
<keyword evidence="1" id="KW-1133">Transmembrane helix</keyword>
<evidence type="ECO:0000256" key="1">
    <source>
        <dbReference type="SAM" id="Phobius"/>
    </source>
</evidence>
<accession>A0A7I7TED1</accession>
<keyword evidence="3" id="KW-1185">Reference proteome</keyword>
<dbReference type="EMBL" id="AP022596">
    <property type="protein sequence ID" value="BBY66789.1"/>
    <property type="molecule type" value="Genomic_DNA"/>
</dbReference>
<gene>
    <name evidence="2" type="ORF">MHEL_50320</name>
</gene>
<evidence type="ECO:0000313" key="3">
    <source>
        <dbReference type="Proteomes" id="UP000467148"/>
    </source>
</evidence>
<dbReference type="AlphaFoldDB" id="A0A7I7TED1"/>
<keyword evidence="1" id="KW-0472">Membrane</keyword>
<reference evidence="2 3" key="1">
    <citation type="journal article" date="2019" name="Emerg. Microbes Infect.">
        <title>Comprehensive subspecies identification of 175 nontuberculous mycobacteria species based on 7547 genomic profiles.</title>
        <authorList>
            <person name="Matsumoto Y."/>
            <person name="Kinjo T."/>
            <person name="Motooka D."/>
            <person name="Nabeya D."/>
            <person name="Jung N."/>
            <person name="Uechi K."/>
            <person name="Horii T."/>
            <person name="Iida T."/>
            <person name="Fujita J."/>
            <person name="Nakamura S."/>
        </authorList>
    </citation>
    <scope>NUCLEOTIDE SEQUENCE [LARGE SCALE GENOMIC DNA]</scope>
    <source>
        <strain evidence="2 3">JCM 30396</strain>
    </source>
</reference>
<feature type="transmembrane region" description="Helical" evidence="1">
    <location>
        <begin position="43"/>
        <end position="60"/>
    </location>
</feature>
<dbReference type="Proteomes" id="UP000467148">
    <property type="component" value="Chromosome"/>
</dbReference>
<sequence>MTMETVRLYLKIQAMSFLFGLVGPIFLALYFAAQPDPTLRWMYYWGLVITAIDVLVALGLTDQTLRAHQVAREQQEARSS</sequence>
<dbReference type="KEGG" id="mhev:MHEL_50320"/>
<keyword evidence="1" id="KW-0812">Transmembrane</keyword>
<organism evidence="2 3">
    <name type="scientific">Mycolicibacterium helvum</name>
    <dbReference type="NCBI Taxonomy" id="1534349"/>
    <lineage>
        <taxon>Bacteria</taxon>
        <taxon>Bacillati</taxon>
        <taxon>Actinomycetota</taxon>
        <taxon>Actinomycetes</taxon>
        <taxon>Mycobacteriales</taxon>
        <taxon>Mycobacteriaceae</taxon>
        <taxon>Mycolicibacterium</taxon>
    </lineage>
</organism>
<feature type="transmembrane region" description="Helical" evidence="1">
    <location>
        <begin position="12"/>
        <end position="31"/>
    </location>
</feature>
<proteinExistence type="predicted"/>
<name>A0A7I7TED1_9MYCO</name>
<protein>
    <submittedName>
        <fullName evidence="2">Uncharacterized protein</fullName>
    </submittedName>
</protein>